<proteinExistence type="predicted"/>
<dbReference type="RefSeq" id="WP_311670264.1">
    <property type="nucleotide sequence ID" value="NZ_JAVREO010000024.1"/>
</dbReference>
<reference evidence="4" key="1">
    <citation type="submission" date="2023-07" db="EMBL/GenBank/DDBJ databases">
        <title>30 novel species of actinomycetes from the DSMZ collection.</title>
        <authorList>
            <person name="Nouioui I."/>
        </authorList>
    </citation>
    <scope>NUCLEOTIDE SEQUENCE [LARGE SCALE GENOMIC DNA]</scope>
    <source>
        <strain evidence="4">DSM 44915</strain>
    </source>
</reference>
<dbReference type="InterPro" id="IPR029016">
    <property type="entry name" value="GAF-like_dom_sf"/>
</dbReference>
<gene>
    <name evidence="3" type="ORF">RM844_28330</name>
</gene>
<accession>A0ABU2K078</accession>
<name>A0ABU2K078_9ACTN</name>
<dbReference type="Proteomes" id="UP001183410">
    <property type="component" value="Unassembled WGS sequence"/>
</dbReference>
<evidence type="ECO:0000256" key="1">
    <source>
        <dbReference type="SAM" id="MobiDB-lite"/>
    </source>
</evidence>
<comment type="caution">
    <text evidence="3">The sequence shown here is derived from an EMBL/GenBank/DDBJ whole genome shotgun (WGS) entry which is preliminary data.</text>
</comment>
<feature type="region of interest" description="Disordered" evidence="1">
    <location>
        <begin position="28"/>
        <end position="53"/>
    </location>
</feature>
<evidence type="ECO:0000313" key="4">
    <source>
        <dbReference type="Proteomes" id="UP001183410"/>
    </source>
</evidence>
<dbReference type="InterPro" id="IPR003018">
    <property type="entry name" value="GAF"/>
</dbReference>
<dbReference type="Gene3D" id="3.30.450.40">
    <property type="match status" value="1"/>
</dbReference>
<evidence type="ECO:0000259" key="2">
    <source>
        <dbReference type="Pfam" id="PF01590"/>
    </source>
</evidence>
<evidence type="ECO:0000313" key="3">
    <source>
        <dbReference type="EMBL" id="MDT0270184.1"/>
    </source>
</evidence>
<sequence length="400" mass="42062">MAHAHEEFLATGWLAGPLRGVVRESWRRSARQGVDPDRPGPRPGLTDDELRDHRRDHPLAAVLPVIRRLLVATAREDAQVAAVGDAAGRLLWVEGAPALVARAERIGFRAGADWAEDAAGTNAPGTALALGQPVQIYASEHFSRPVQGWSCAAAPVRDPGTGTVLGVLDLTGGDHIGAPHALSLVRAAVAAVEAELRLLRLDGGPPAPAAGPARLAVLGRDRAALSTPAGRLELSPRHSEIVYLLARHPGGLTAEALDARLRADPAAAVTVRAELARLRRLLGPTLVASRPYRLTVPVTVDADEVTGLVAAGAPRRALASYPGPLLPRSEAPAVVAARTELECALRAALRRAGDAELLLAWTNRPEYAEDAEILQAAHDALPAHAPHTALLAARLHRALH</sequence>
<organism evidence="3 4">
    <name type="scientific">Streptomyces chisholmiae</name>
    <dbReference type="NCBI Taxonomy" id="3075540"/>
    <lineage>
        <taxon>Bacteria</taxon>
        <taxon>Bacillati</taxon>
        <taxon>Actinomycetota</taxon>
        <taxon>Actinomycetes</taxon>
        <taxon>Kitasatosporales</taxon>
        <taxon>Streptomycetaceae</taxon>
        <taxon>Streptomyces</taxon>
    </lineage>
</organism>
<protein>
    <submittedName>
        <fullName evidence="3">GAF domain-containing protein</fullName>
    </submittedName>
</protein>
<dbReference type="Pfam" id="PF01590">
    <property type="entry name" value="GAF"/>
    <property type="match status" value="1"/>
</dbReference>
<feature type="domain" description="GAF" evidence="2">
    <location>
        <begin position="103"/>
        <end position="195"/>
    </location>
</feature>
<keyword evidence="4" id="KW-1185">Reference proteome</keyword>
<dbReference type="EMBL" id="JAVREO010000024">
    <property type="protein sequence ID" value="MDT0270184.1"/>
    <property type="molecule type" value="Genomic_DNA"/>
</dbReference>